<evidence type="ECO:0000259" key="3">
    <source>
        <dbReference type="PROSITE" id="PS50110"/>
    </source>
</evidence>
<dbReference type="InterPro" id="IPR001789">
    <property type="entry name" value="Sig_transdc_resp-reg_receiver"/>
</dbReference>
<comment type="caution">
    <text evidence="4">The sequence shown here is derived from an EMBL/GenBank/DDBJ whole genome shotgun (WGS) entry which is preliminary data.</text>
</comment>
<dbReference type="Proteomes" id="UP001595630">
    <property type="component" value="Unassembled WGS sequence"/>
</dbReference>
<organism evidence="4 5">
    <name type="scientific">Stutzerimonas tarimensis</name>
    <dbReference type="NCBI Taxonomy" id="1507735"/>
    <lineage>
        <taxon>Bacteria</taxon>
        <taxon>Pseudomonadati</taxon>
        <taxon>Pseudomonadota</taxon>
        <taxon>Gammaproteobacteria</taxon>
        <taxon>Pseudomonadales</taxon>
        <taxon>Pseudomonadaceae</taxon>
        <taxon>Stutzerimonas</taxon>
    </lineage>
</organism>
<evidence type="ECO:0000313" key="4">
    <source>
        <dbReference type="EMBL" id="MFC3609035.1"/>
    </source>
</evidence>
<reference evidence="5" key="1">
    <citation type="journal article" date="2019" name="Int. J. Syst. Evol. Microbiol.">
        <title>The Global Catalogue of Microorganisms (GCM) 10K type strain sequencing project: providing services to taxonomists for standard genome sequencing and annotation.</title>
        <authorList>
            <consortium name="The Broad Institute Genomics Platform"/>
            <consortium name="The Broad Institute Genome Sequencing Center for Infectious Disease"/>
            <person name="Wu L."/>
            <person name="Ma J."/>
        </authorList>
    </citation>
    <scope>NUCLEOTIDE SEQUENCE [LARGE SCALE GENOMIC DNA]</scope>
    <source>
        <strain evidence="5">KCTC 42447</strain>
    </source>
</reference>
<dbReference type="InterPro" id="IPR003594">
    <property type="entry name" value="HATPase_dom"/>
</dbReference>
<dbReference type="SUPFAM" id="SSF52172">
    <property type="entry name" value="CheY-like"/>
    <property type="match status" value="1"/>
</dbReference>
<keyword evidence="2" id="KW-0597">Phosphoprotein</keyword>
<accession>A0ABV7T783</accession>
<dbReference type="InterPro" id="IPR052016">
    <property type="entry name" value="Bact_Sigma-Reg"/>
</dbReference>
<dbReference type="PANTHER" id="PTHR43156">
    <property type="entry name" value="STAGE II SPORULATION PROTEIN E-RELATED"/>
    <property type="match status" value="1"/>
</dbReference>
<sequence>MTTTRLSILVADDNPTDRLILCTLLSRQGHEPLPVSNGEEAVEVFRQKRPQLVLMDVLMPVMDGFDASRRIKSIAGDELVPLIFLTSLAESEALVSCLEAGGDDFLPKPYSPIILEAKILAMNRLRLLQAMVLEQRDLIARQHRQLLHEQRLAKTIFDKVAHTGCLDSPNIRYLQSPLALFNGDLLLAAQSPAGHLFVLLGDFTGHGLPAAIGAMPLAESFYRMAAKGYSGSDIIHELNAKLVRILPVEVFCCAMLLDIDMPQGLLRVWNGGLPDGYLLREDGTRIALSSRHLPLGVLDPGRFVERLQTVSLQAGDRLLMLSDGMLESRNVSGELFGEARLLAVLEANRDRSALFEEIQHALAAFRGEHQDDLSLVEICPGEAMSWTPLSFPGLSSVSAGPLDWSTELQLRGETLRNFNPLPLILQLLLQVRELRPRAGAVYTVLAELYANALEHGVLGLDSRLKRDSEGFARYYELREQRLRTLDQGEVRIALDFTPAASGGRLRVRLSDSGPGFDVRKALASPCEPVALSGRGLRLVTELSDGIEWEADGSALSAVFNWTSPT</sequence>
<dbReference type="InterPro" id="IPR001932">
    <property type="entry name" value="PPM-type_phosphatase-like_dom"/>
</dbReference>
<dbReference type="SUPFAM" id="SSF81606">
    <property type="entry name" value="PP2C-like"/>
    <property type="match status" value="1"/>
</dbReference>
<dbReference type="Pfam" id="PF07228">
    <property type="entry name" value="SpoIIE"/>
    <property type="match status" value="1"/>
</dbReference>
<keyword evidence="1" id="KW-0378">Hydrolase</keyword>
<dbReference type="EMBL" id="JBHRXZ010000024">
    <property type="protein sequence ID" value="MFC3609035.1"/>
    <property type="molecule type" value="Genomic_DNA"/>
</dbReference>
<protein>
    <submittedName>
        <fullName evidence="4">SpoIIE family protein phosphatase</fullName>
    </submittedName>
</protein>
<evidence type="ECO:0000256" key="2">
    <source>
        <dbReference type="PROSITE-ProRule" id="PRU00169"/>
    </source>
</evidence>
<dbReference type="CDD" id="cd16936">
    <property type="entry name" value="HATPase_RsbW-like"/>
    <property type="match status" value="1"/>
</dbReference>
<dbReference type="Pfam" id="PF00072">
    <property type="entry name" value="Response_reg"/>
    <property type="match status" value="1"/>
</dbReference>
<feature type="domain" description="Response regulatory" evidence="3">
    <location>
        <begin position="7"/>
        <end position="123"/>
    </location>
</feature>
<dbReference type="Gene3D" id="3.30.565.10">
    <property type="entry name" value="Histidine kinase-like ATPase, C-terminal domain"/>
    <property type="match status" value="1"/>
</dbReference>
<dbReference type="PANTHER" id="PTHR43156:SF2">
    <property type="entry name" value="STAGE II SPORULATION PROTEIN E"/>
    <property type="match status" value="1"/>
</dbReference>
<dbReference type="PROSITE" id="PS50110">
    <property type="entry name" value="RESPONSE_REGULATORY"/>
    <property type="match status" value="1"/>
</dbReference>
<dbReference type="Gene3D" id="3.60.40.10">
    <property type="entry name" value="PPM-type phosphatase domain"/>
    <property type="match status" value="1"/>
</dbReference>
<keyword evidence="5" id="KW-1185">Reference proteome</keyword>
<dbReference type="InterPro" id="IPR036890">
    <property type="entry name" value="HATPase_C_sf"/>
</dbReference>
<evidence type="ECO:0000313" key="5">
    <source>
        <dbReference type="Proteomes" id="UP001595630"/>
    </source>
</evidence>
<dbReference type="SMART" id="SM00448">
    <property type="entry name" value="REC"/>
    <property type="match status" value="1"/>
</dbReference>
<gene>
    <name evidence="4" type="ORF">ACFOMF_14730</name>
</gene>
<name>A0ABV7T783_9GAMM</name>
<dbReference type="Gene3D" id="3.40.50.2300">
    <property type="match status" value="1"/>
</dbReference>
<dbReference type="RefSeq" id="WP_386366207.1">
    <property type="nucleotide sequence ID" value="NZ_JBHRXZ010000024.1"/>
</dbReference>
<dbReference type="SMART" id="SM00331">
    <property type="entry name" value="PP2C_SIG"/>
    <property type="match status" value="1"/>
</dbReference>
<feature type="modified residue" description="4-aspartylphosphate" evidence="2">
    <location>
        <position position="56"/>
    </location>
</feature>
<evidence type="ECO:0000256" key="1">
    <source>
        <dbReference type="ARBA" id="ARBA00022801"/>
    </source>
</evidence>
<proteinExistence type="predicted"/>
<dbReference type="Pfam" id="PF13581">
    <property type="entry name" value="HATPase_c_2"/>
    <property type="match status" value="1"/>
</dbReference>
<dbReference type="InterPro" id="IPR036457">
    <property type="entry name" value="PPM-type-like_dom_sf"/>
</dbReference>
<dbReference type="InterPro" id="IPR011006">
    <property type="entry name" value="CheY-like_superfamily"/>
</dbReference>